<dbReference type="Proteomes" id="UP001162156">
    <property type="component" value="Unassembled WGS sequence"/>
</dbReference>
<dbReference type="GO" id="GO:0003724">
    <property type="term" value="F:RNA helicase activity"/>
    <property type="evidence" value="ECO:0007669"/>
    <property type="project" value="UniProtKB-EC"/>
</dbReference>
<keyword evidence="5" id="KW-0067">ATP-binding</keyword>
<evidence type="ECO:0000256" key="4">
    <source>
        <dbReference type="ARBA" id="ARBA00022806"/>
    </source>
</evidence>
<evidence type="ECO:0000256" key="6">
    <source>
        <dbReference type="SAM" id="MobiDB-lite"/>
    </source>
</evidence>
<dbReference type="SMART" id="SM00490">
    <property type="entry name" value="HELICc"/>
    <property type="match status" value="1"/>
</dbReference>
<dbReference type="GO" id="GO:0005524">
    <property type="term" value="F:ATP binding"/>
    <property type="evidence" value="ECO:0007669"/>
    <property type="project" value="UniProtKB-KW"/>
</dbReference>
<sequence>MGLKVESFIGGFPIEGDKDKCKNCHIAVGAPGRVKHLIKEGILKTNSVRLMILDEVDKLMESSFLNDINEIYNSLPDRKQIITTSATYSNELKKILCKYMLSPINIAVENNTPLLLGLKHFVKLIKPHANVVQQMKIKNEEILNIFSNISFTQCLVFTNYQTRAQSISNILNQKGWHSTYISAAQSQTERLETVKSLKNFKCRIMLSTDLTARGIDAANVDLVINYDVPIDAMTYLHRMGRAGRYGSSGICINLAFEGSELQKIQSILGIIGGQSLSIPKLPKFDGSVLDLLNMEIPSENHIYGTISNDTNTTKINIKKNILELKQSKMHNEKKKPKEKKENKSDLHENYSEIKSSNTEKQIMDILNASKKEVKAVSENLSDVDPSTILKSLASGDLKMDLNIACGSSSYPALQQLLSSDIGECKKRKRSTEDKLSKLSNSENDKLLEKQKAEDDLYYKNRALLSISKILTCERHSDAFDVDSVQHYLNNLKDQDKKEISEVMIKK</sequence>
<name>A0AAV8Z0B8_9CUCU</name>
<keyword evidence="10" id="KW-1185">Reference proteome</keyword>
<dbReference type="EMBL" id="JANEYF010001814">
    <property type="protein sequence ID" value="KAJ8956476.1"/>
    <property type="molecule type" value="Genomic_DNA"/>
</dbReference>
<keyword evidence="3" id="KW-0378">Hydrolase</keyword>
<evidence type="ECO:0000256" key="5">
    <source>
        <dbReference type="ARBA" id="ARBA00022840"/>
    </source>
</evidence>
<comment type="caution">
    <text evidence="9">The sequence shown here is derived from an EMBL/GenBank/DDBJ whole genome shotgun (WGS) entry which is preliminary data.</text>
</comment>
<evidence type="ECO:0000313" key="10">
    <source>
        <dbReference type="Proteomes" id="UP001162156"/>
    </source>
</evidence>
<dbReference type="CDD" id="cd18787">
    <property type="entry name" value="SF2_C_DEAD"/>
    <property type="match status" value="1"/>
</dbReference>
<keyword evidence="2" id="KW-0547">Nucleotide-binding</keyword>
<dbReference type="GO" id="GO:0016787">
    <property type="term" value="F:hydrolase activity"/>
    <property type="evidence" value="ECO:0007669"/>
    <property type="project" value="UniProtKB-KW"/>
</dbReference>
<evidence type="ECO:0000256" key="3">
    <source>
        <dbReference type="ARBA" id="ARBA00022801"/>
    </source>
</evidence>
<dbReference type="Pfam" id="PF00271">
    <property type="entry name" value="Helicase_C"/>
    <property type="match status" value="1"/>
</dbReference>
<proteinExistence type="predicted"/>
<dbReference type="PANTHER" id="PTHR47958">
    <property type="entry name" value="ATP-DEPENDENT RNA HELICASE DBP3"/>
    <property type="match status" value="1"/>
</dbReference>
<gene>
    <name evidence="9" type="ORF">NQ314_006711</name>
</gene>
<dbReference type="InterPro" id="IPR027417">
    <property type="entry name" value="P-loop_NTPase"/>
</dbReference>
<dbReference type="InterPro" id="IPR001650">
    <property type="entry name" value="Helicase_C-like"/>
</dbReference>
<dbReference type="EC" id="3.6.4.13" evidence="1"/>
<keyword evidence="4" id="KW-0347">Helicase</keyword>
<dbReference type="AlphaFoldDB" id="A0AAV8Z0B8"/>
<evidence type="ECO:0000259" key="8">
    <source>
        <dbReference type="PROSITE" id="PS51194"/>
    </source>
</evidence>
<dbReference type="Pfam" id="PF00270">
    <property type="entry name" value="DEAD"/>
    <property type="match status" value="1"/>
</dbReference>
<dbReference type="Gene3D" id="3.40.50.300">
    <property type="entry name" value="P-loop containing nucleotide triphosphate hydrolases"/>
    <property type="match status" value="2"/>
</dbReference>
<dbReference type="PROSITE" id="PS51192">
    <property type="entry name" value="HELICASE_ATP_BIND_1"/>
    <property type="match status" value="1"/>
</dbReference>
<reference evidence="9" key="1">
    <citation type="journal article" date="2023" name="Insect Mol. Biol.">
        <title>Genome sequencing provides insights into the evolution of gene families encoding plant cell wall-degrading enzymes in longhorned beetles.</title>
        <authorList>
            <person name="Shin N.R."/>
            <person name="Okamura Y."/>
            <person name="Kirsch R."/>
            <person name="Pauchet Y."/>
        </authorList>
    </citation>
    <scope>NUCLEOTIDE SEQUENCE</scope>
    <source>
        <strain evidence="9">RBIC_L_NR</strain>
    </source>
</reference>
<dbReference type="InterPro" id="IPR011545">
    <property type="entry name" value="DEAD/DEAH_box_helicase_dom"/>
</dbReference>
<evidence type="ECO:0000256" key="2">
    <source>
        <dbReference type="ARBA" id="ARBA00022741"/>
    </source>
</evidence>
<feature type="domain" description="Helicase ATP-binding" evidence="7">
    <location>
        <begin position="1"/>
        <end position="106"/>
    </location>
</feature>
<evidence type="ECO:0000313" key="9">
    <source>
        <dbReference type="EMBL" id="KAJ8956476.1"/>
    </source>
</evidence>
<organism evidence="9 10">
    <name type="scientific">Rhamnusium bicolor</name>
    <dbReference type="NCBI Taxonomy" id="1586634"/>
    <lineage>
        <taxon>Eukaryota</taxon>
        <taxon>Metazoa</taxon>
        <taxon>Ecdysozoa</taxon>
        <taxon>Arthropoda</taxon>
        <taxon>Hexapoda</taxon>
        <taxon>Insecta</taxon>
        <taxon>Pterygota</taxon>
        <taxon>Neoptera</taxon>
        <taxon>Endopterygota</taxon>
        <taxon>Coleoptera</taxon>
        <taxon>Polyphaga</taxon>
        <taxon>Cucujiformia</taxon>
        <taxon>Chrysomeloidea</taxon>
        <taxon>Cerambycidae</taxon>
        <taxon>Lepturinae</taxon>
        <taxon>Rhagiini</taxon>
        <taxon>Rhamnusium</taxon>
    </lineage>
</organism>
<evidence type="ECO:0000259" key="7">
    <source>
        <dbReference type="PROSITE" id="PS51192"/>
    </source>
</evidence>
<feature type="domain" description="Helicase C-terminal" evidence="8">
    <location>
        <begin position="141"/>
        <end position="292"/>
    </location>
</feature>
<dbReference type="SUPFAM" id="SSF52540">
    <property type="entry name" value="P-loop containing nucleoside triphosphate hydrolases"/>
    <property type="match status" value="1"/>
</dbReference>
<feature type="region of interest" description="Disordered" evidence="6">
    <location>
        <begin position="326"/>
        <end position="350"/>
    </location>
</feature>
<dbReference type="GO" id="GO:0003676">
    <property type="term" value="F:nucleic acid binding"/>
    <property type="evidence" value="ECO:0007669"/>
    <property type="project" value="InterPro"/>
</dbReference>
<accession>A0AAV8Z0B8</accession>
<feature type="compositionally biased region" description="Basic and acidic residues" evidence="6">
    <location>
        <begin position="338"/>
        <end position="350"/>
    </location>
</feature>
<protein>
    <recommendedName>
        <fullName evidence="1">RNA helicase</fullName>
        <ecNumber evidence="1">3.6.4.13</ecNumber>
    </recommendedName>
</protein>
<evidence type="ECO:0000256" key="1">
    <source>
        <dbReference type="ARBA" id="ARBA00012552"/>
    </source>
</evidence>
<dbReference type="InterPro" id="IPR014001">
    <property type="entry name" value="Helicase_ATP-bd"/>
</dbReference>
<dbReference type="PROSITE" id="PS51194">
    <property type="entry name" value="HELICASE_CTER"/>
    <property type="match status" value="1"/>
</dbReference>
<dbReference type="GO" id="GO:0010468">
    <property type="term" value="P:regulation of gene expression"/>
    <property type="evidence" value="ECO:0007669"/>
    <property type="project" value="UniProtKB-ARBA"/>
</dbReference>